<comment type="similarity">
    <text evidence="9">Belongs to the early nodulin-like (ENODL) family.</text>
</comment>
<dbReference type="InterPro" id="IPR039391">
    <property type="entry name" value="Phytocyanin-like"/>
</dbReference>
<name>A0ABD1P008_9LAMI</name>
<keyword evidence="10" id="KW-0812">Transmembrane</keyword>
<dbReference type="GO" id="GO:0005886">
    <property type="term" value="C:plasma membrane"/>
    <property type="evidence" value="ECO:0007669"/>
    <property type="project" value="UniProtKB-SubCell"/>
</dbReference>
<dbReference type="Pfam" id="PF02298">
    <property type="entry name" value="Cu_bind_like"/>
    <property type="match status" value="1"/>
</dbReference>
<accession>A0ABD1P008</accession>
<dbReference type="Gene3D" id="2.60.40.420">
    <property type="entry name" value="Cupredoxins - blue copper proteins"/>
    <property type="match status" value="1"/>
</dbReference>
<feature type="transmembrane region" description="Helical" evidence="10">
    <location>
        <begin position="168"/>
        <end position="186"/>
    </location>
</feature>
<evidence type="ECO:0000259" key="12">
    <source>
        <dbReference type="PROSITE" id="PS51485"/>
    </source>
</evidence>
<dbReference type="EMBL" id="JBFOLK010000071">
    <property type="protein sequence ID" value="KAL2457190.1"/>
    <property type="molecule type" value="Genomic_DNA"/>
</dbReference>
<keyword evidence="14" id="KW-1185">Reference proteome</keyword>
<dbReference type="InterPro" id="IPR008972">
    <property type="entry name" value="Cupredoxin"/>
</dbReference>
<feature type="chain" id="PRO_5044867575" evidence="11">
    <location>
        <begin position="25"/>
        <end position="187"/>
    </location>
</feature>
<dbReference type="InterPro" id="IPR003245">
    <property type="entry name" value="Phytocyanin_dom"/>
</dbReference>
<evidence type="ECO:0000256" key="6">
    <source>
        <dbReference type="ARBA" id="ARBA00023157"/>
    </source>
</evidence>
<evidence type="ECO:0000313" key="14">
    <source>
        <dbReference type="Proteomes" id="UP001604336"/>
    </source>
</evidence>
<evidence type="ECO:0000256" key="4">
    <source>
        <dbReference type="ARBA" id="ARBA00022729"/>
    </source>
</evidence>
<evidence type="ECO:0000256" key="8">
    <source>
        <dbReference type="ARBA" id="ARBA00023288"/>
    </source>
</evidence>
<dbReference type="GO" id="GO:0098552">
    <property type="term" value="C:side of membrane"/>
    <property type="evidence" value="ECO:0007669"/>
    <property type="project" value="UniProtKB-KW"/>
</dbReference>
<keyword evidence="4 11" id="KW-0732">Signal</keyword>
<dbReference type="Proteomes" id="UP001604336">
    <property type="component" value="Unassembled WGS sequence"/>
</dbReference>
<organism evidence="13 14">
    <name type="scientific">Abeliophyllum distichum</name>
    <dbReference type="NCBI Taxonomy" id="126358"/>
    <lineage>
        <taxon>Eukaryota</taxon>
        <taxon>Viridiplantae</taxon>
        <taxon>Streptophyta</taxon>
        <taxon>Embryophyta</taxon>
        <taxon>Tracheophyta</taxon>
        <taxon>Spermatophyta</taxon>
        <taxon>Magnoliopsida</taxon>
        <taxon>eudicotyledons</taxon>
        <taxon>Gunneridae</taxon>
        <taxon>Pentapetalae</taxon>
        <taxon>asterids</taxon>
        <taxon>lamiids</taxon>
        <taxon>Lamiales</taxon>
        <taxon>Oleaceae</taxon>
        <taxon>Forsythieae</taxon>
        <taxon>Abeliophyllum</taxon>
    </lineage>
</organism>
<feature type="domain" description="Phytocyanin" evidence="12">
    <location>
        <begin position="25"/>
        <end position="127"/>
    </location>
</feature>
<dbReference type="PANTHER" id="PTHR33021">
    <property type="entry name" value="BLUE COPPER PROTEIN"/>
    <property type="match status" value="1"/>
</dbReference>
<evidence type="ECO:0000256" key="3">
    <source>
        <dbReference type="ARBA" id="ARBA00022622"/>
    </source>
</evidence>
<protein>
    <submittedName>
        <fullName evidence="13">Early nodulin-like protein 6</fullName>
    </submittedName>
</protein>
<keyword evidence="5 10" id="KW-0472">Membrane</keyword>
<dbReference type="SUPFAM" id="SSF49503">
    <property type="entry name" value="Cupredoxins"/>
    <property type="match status" value="1"/>
</dbReference>
<proteinExistence type="inferred from homology"/>
<gene>
    <name evidence="13" type="ORF">Adt_46474</name>
</gene>
<reference evidence="14" key="1">
    <citation type="submission" date="2024-07" db="EMBL/GenBank/DDBJ databases">
        <title>Two chromosome-level genome assemblies of Korean endemic species Abeliophyllum distichum and Forsythia ovata (Oleaceae).</title>
        <authorList>
            <person name="Jang H."/>
        </authorList>
    </citation>
    <scope>NUCLEOTIDE SEQUENCE [LARGE SCALE GENOMIC DNA]</scope>
</reference>
<feature type="signal peptide" evidence="11">
    <location>
        <begin position="1"/>
        <end position="24"/>
    </location>
</feature>
<evidence type="ECO:0000313" key="13">
    <source>
        <dbReference type="EMBL" id="KAL2457190.1"/>
    </source>
</evidence>
<dbReference type="PROSITE" id="PS51485">
    <property type="entry name" value="PHYTOCYANIN"/>
    <property type="match status" value="1"/>
</dbReference>
<keyword evidence="8" id="KW-0449">Lipoprotein</keyword>
<comment type="caution">
    <text evidence="13">The sequence shown here is derived from an EMBL/GenBank/DDBJ whole genome shotgun (WGS) entry which is preliminary data.</text>
</comment>
<evidence type="ECO:0000256" key="7">
    <source>
        <dbReference type="ARBA" id="ARBA00023180"/>
    </source>
</evidence>
<keyword evidence="2" id="KW-1003">Cell membrane</keyword>
<keyword evidence="3" id="KW-0336">GPI-anchor</keyword>
<dbReference type="CDD" id="cd11019">
    <property type="entry name" value="OsENODL1_like"/>
    <property type="match status" value="1"/>
</dbReference>
<keyword evidence="10" id="KW-1133">Transmembrane helix</keyword>
<evidence type="ECO:0000256" key="10">
    <source>
        <dbReference type="SAM" id="Phobius"/>
    </source>
</evidence>
<evidence type="ECO:0000256" key="11">
    <source>
        <dbReference type="SAM" id="SignalP"/>
    </source>
</evidence>
<evidence type="ECO:0000256" key="5">
    <source>
        <dbReference type="ARBA" id="ARBA00023136"/>
    </source>
</evidence>
<evidence type="ECO:0000256" key="9">
    <source>
        <dbReference type="ARBA" id="ARBA00035011"/>
    </source>
</evidence>
<dbReference type="FunFam" id="2.60.40.420:FF:000010">
    <property type="entry name" value="Early nodulin-like protein 1"/>
    <property type="match status" value="1"/>
</dbReference>
<dbReference type="PANTHER" id="PTHR33021:SF14">
    <property type="entry name" value="OS01G0272700 PROTEIN"/>
    <property type="match status" value="1"/>
</dbReference>
<dbReference type="AlphaFoldDB" id="A0ABD1P008"/>
<evidence type="ECO:0000256" key="2">
    <source>
        <dbReference type="ARBA" id="ARBA00022475"/>
    </source>
</evidence>
<sequence>MASAAITFKILLLSALFAAVLVNSYRFEVGDERGWTKPTGKDPVSYNQWAGRNRFHIGDTVYFKYQNDSVLVVTSADYLNCNTSNPISKFEDGETVFQFDHSGFFYFISGQADHCKAGQKIIIRVMHPSEVESPEPAPSPQATGGDGGGWDSSNWEPLGFNSTTKLSVVSYLMTVLAGVFVVLYLFM</sequence>
<evidence type="ECO:0000256" key="1">
    <source>
        <dbReference type="ARBA" id="ARBA00004609"/>
    </source>
</evidence>
<dbReference type="InterPro" id="IPR041846">
    <property type="entry name" value="ENL_dom"/>
</dbReference>
<comment type="subcellular location">
    <subcellularLocation>
        <location evidence="1">Cell membrane</location>
        <topology evidence="1">Lipid-anchor</topology>
        <topology evidence="1">GPI-anchor</topology>
    </subcellularLocation>
</comment>
<keyword evidence="7" id="KW-0325">Glycoprotein</keyword>
<keyword evidence="6" id="KW-1015">Disulfide bond</keyword>